<organism evidence="1 2">
    <name type="scientific">Tessaracoccus flavus</name>
    <dbReference type="NCBI Taxonomy" id="1610493"/>
    <lineage>
        <taxon>Bacteria</taxon>
        <taxon>Bacillati</taxon>
        <taxon>Actinomycetota</taxon>
        <taxon>Actinomycetes</taxon>
        <taxon>Propionibacteriales</taxon>
        <taxon>Propionibacteriaceae</taxon>
        <taxon>Tessaracoccus</taxon>
    </lineage>
</organism>
<protein>
    <submittedName>
        <fullName evidence="1">Uncharacterized protein</fullName>
    </submittedName>
</protein>
<keyword evidence="2" id="KW-1185">Reference proteome</keyword>
<name>A0A1Q2CGK0_9ACTN</name>
<evidence type="ECO:0000313" key="1">
    <source>
        <dbReference type="EMBL" id="AQP45234.1"/>
    </source>
</evidence>
<sequence>MGRGLSPQQRALLEALGAHDVDAVWAGPWRRSAKRLVRRGLARAIYLRKQDRSGRMVAHLALTAPDSQLQGDAYPLGSPGWVDAPPPSLLTFGTRLQALVVGQSLDRPVSKFYVTSWAAEERRAHSAVVQVAVPRELDG</sequence>
<reference evidence="1 2" key="1">
    <citation type="journal article" date="2016" name="Int. J. Syst. Evol. Microbiol.">
        <title>Tessaracoccus flavus sp. nov., isolated from the drainage system of a lindane-producing factory.</title>
        <authorList>
            <person name="Kumari R."/>
            <person name="Singh P."/>
            <person name="Schumann P."/>
            <person name="Lal R."/>
        </authorList>
    </citation>
    <scope>NUCLEOTIDE SEQUENCE [LARGE SCALE GENOMIC DNA]</scope>
    <source>
        <strain evidence="1 2">RP1T</strain>
    </source>
</reference>
<dbReference type="Proteomes" id="UP000188324">
    <property type="component" value="Chromosome"/>
</dbReference>
<dbReference type="KEGG" id="tfl:RPIT_10870"/>
<dbReference type="AlphaFoldDB" id="A0A1Q2CGK0"/>
<proteinExistence type="predicted"/>
<dbReference type="EMBL" id="CP019605">
    <property type="protein sequence ID" value="AQP45234.1"/>
    <property type="molecule type" value="Genomic_DNA"/>
</dbReference>
<accession>A0A1Q2CGK0</accession>
<gene>
    <name evidence="1" type="ORF">RPIT_10870</name>
</gene>
<evidence type="ECO:0000313" key="2">
    <source>
        <dbReference type="Proteomes" id="UP000188324"/>
    </source>
</evidence>